<evidence type="ECO:0000313" key="2">
    <source>
        <dbReference type="Proteomes" id="UP000789366"/>
    </source>
</evidence>
<gene>
    <name evidence="1" type="ORF">SPELUC_LOCUS13167</name>
</gene>
<keyword evidence="2" id="KW-1185">Reference proteome</keyword>
<evidence type="ECO:0000313" key="1">
    <source>
        <dbReference type="EMBL" id="CAG8731839.1"/>
    </source>
</evidence>
<name>A0ACA9Q742_9GLOM</name>
<accession>A0ACA9Q742</accession>
<reference evidence="1" key="1">
    <citation type="submission" date="2021-06" db="EMBL/GenBank/DDBJ databases">
        <authorList>
            <person name="Kallberg Y."/>
            <person name="Tangrot J."/>
            <person name="Rosling A."/>
        </authorList>
    </citation>
    <scope>NUCLEOTIDE SEQUENCE</scope>
    <source>
        <strain evidence="1">28 12/20/2015</strain>
    </source>
</reference>
<dbReference type="Proteomes" id="UP000789366">
    <property type="component" value="Unassembled WGS sequence"/>
</dbReference>
<feature type="non-terminal residue" evidence="1">
    <location>
        <position position="1"/>
    </location>
</feature>
<organism evidence="1 2">
    <name type="scientific">Cetraspora pellucida</name>
    <dbReference type="NCBI Taxonomy" id="1433469"/>
    <lineage>
        <taxon>Eukaryota</taxon>
        <taxon>Fungi</taxon>
        <taxon>Fungi incertae sedis</taxon>
        <taxon>Mucoromycota</taxon>
        <taxon>Glomeromycotina</taxon>
        <taxon>Glomeromycetes</taxon>
        <taxon>Diversisporales</taxon>
        <taxon>Gigasporaceae</taxon>
        <taxon>Cetraspora</taxon>
    </lineage>
</organism>
<comment type="caution">
    <text evidence="1">The sequence shown here is derived from an EMBL/GenBank/DDBJ whole genome shotgun (WGS) entry which is preliminary data.</text>
</comment>
<protein>
    <submittedName>
        <fullName evidence="1">12882_t:CDS:1</fullName>
    </submittedName>
</protein>
<proteinExistence type="predicted"/>
<sequence>HDKAVIEVNSNILQENQNINEINQYIEALWISSSEACWRIFGFPMFNMNPSIVHLQLHIPNQQIINFNEKNELIEVLTNENNKKTTLTEYF</sequence>
<dbReference type="EMBL" id="CAJVPW010033743">
    <property type="protein sequence ID" value="CAG8731839.1"/>
    <property type="molecule type" value="Genomic_DNA"/>
</dbReference>